<keyword evidence="3" id="KW-1185">Reference proteome</keyword>
<dbReference type="Proteomes" id="UP000050544">
    <property type="component" value="Unassembled WGS sequence"/>
</dbReference>
<evidence type="ECO:0000313" key="3">
    <source>
        <dbReference type="Proteomes" id="UP000050544"/>
    </source>
</evidence>
<keyword evidence="1" id="KW-0812">Transmembrane</keyword>
<evidence type="ECO:0000313" key="2">
    <source>
        <dbReference type="EMBL" id="KPL84198.1"/>
    </source>
</evidence>
<dbReference type="EMBL" id="LGKO01000002">
    <property type="protein sequence ID" value="KPL84198.1"/>
    <property type="molecule type" value="Genomic_DNA"/>
</dbReference>
<reference evidence="2 3" key="1">
    <citation type="submission" date="2015-07" db="EMBL/GenBank/DDBJ databases">
        <title>Whole genome sequence of Thermanaerothrix daxensis DSM 23592.</title>
        <authorList>
            <person name="Hemp J."/>
            <person name="Ward L.M."/>
            <person name="Pace L.A."/>
            <person name="Fischer W.W."/>
        </authorList>
    </citation>
    <scope>NUCLEOTIDE SEQUENCE [LARGE SCALE GENOMIC DNA]</scope>
    <source>
        <strain evidence="2 3">GNS-1</strain>
    </source>
</reference>
<name>A0A0P6YGV1_9CHLR</name>
<gene>
    <name evidence="2" type="ORF">SE15_03285</name>
</gene>
<feature type="transmembrane region" description="Helical" evidence="1">
    <location>
        <begin position="12"/>
        <end position="32"/>
    </location>
</feature>
<evidence type="ECO:0000256" key="1">
    <source>
        <dbReference type="SAM" id="Phobius"/>
    </source>
</evidence>
<comment type="caution">
    <text evidence="2">The sequence shown here is derived from an EMBL/GenBank/DDBJ whole genome shotgun (WGS) entry which is preliminary data.</text>
</comment>
<sequence length="147" mass="16116">MEIEVDLNGLKISNLAVIALVVVLVILGMVGYRVTPEGNRILTWEDWQVQKAHLAYRREVGVLQSALDRLAQVMNRTPDPLRAQMTADRVLRDLDEVRLAVLEPAKGAVSEAALAVRAWALGGERDAAVQAVARAVEVVQQVAEEVK</sequence>
<proteinExistence type="predicted"/>
<keyword evidence="1" id="KW-1133">Transmembrane helix</keyword>
<dbReference type="STRING" id="869279.SE15_03285"/>
<dbReference type="OrthoDB" id="9833840at2"/>
<dbReference type="AlphaFoldDB" id="A0A0P6YGV1"/>
<organism evidence="2 3">
    <name type="scientific">Thermanaerothrix daxensis</name>
    <dbReference type="NCBI Taxonomy" id="869279"/>
    <lineage>
        <taxon>Bacteria</taxon>
        <taxon>Bacillati</taxon>
        <taxon>Chloroflexota</taxon>
        <taxon>Anaerolineae</taxon>
        <taxon>Anaerolineales</taxon>
        <taxon>Anaerolineaceae</taxon>
        <taxon>Thermanaerothrix</taxon>
    </lineage>
</organism>
<accession>A0A0P6YGV1</accession>
<protein>
    <submittedName>
        <fullName evidence="2">Uncharacterized protein</fullName>
    </submittedName>
</protein>
<keyword evidence="1" id="KW-0472">Membrane</keyword>
<dbReference type="RefSeq" id="WP_054520663.1">
    <property type="nucleotide sequence ID" value="NZ_LGKO01000002.1"/>
</dbReference>